<keyword evidence="3" id="KW-1185">Reference proteome</keyword>
<comment type="caution">
    <text evidence="2">The sequence shown here is derived from an EMBL/GenBank/DDBJ whole genome shotgun (WGS) entry which is preliminary data.</text>
</comment>
<keyword evidence="1" id="KW-0472">Membrane</keyword>
<organism evidence="2 3">
    <name type="scientific">Methanothermobacter tenebrarum</name>
    <dbReference type="NCBI Taxonomy" id="680118"/>
    <lineage>
        <taxon>Archaea</taxon>
        <taxon>Methanobacteriati</taxon>
        <taxon>Methanobacteriota</taxon>
        <taxon>Methanomada group</taxon>
        <taxon>Methanobacteria</taxon>
        <taxon>Methanobacteriales</taxon>
        <taxon>Methanobacteriaceae</taxon>
        <taxon>Methanothermobacter</taxon>
    </lineage>
</organism>
<dbReference type="RefSeq" id="WP_112093243.1">
    <property type="nucleotide sequence ID" value="NZ_QLOE01000001.1"/>
</dbReference>
<dbReference type="InterPro" id="IPR019277">
    <property type="entry name" value="DUF2304"/>
</dbReference>
<reference evidence="2 3" key="1">
    <citation type="submission" date="2018-06" db="EMBL/GenBank/DDBJ databases">
        <title>Draft genome sequence of hyperthermophilic methanogen Methanothermobacter tenebrarum sp. MCM-B 1447.</title>
        <authorList>
            <person name="Pore S.D."/>
            <person name="Dagar S."/>
            <person name="Dhakephalkar P.K."/>
        </authorList>
    </citation>
    <scope>NUCLEOTIDE SEQUENCE [LARGE SCALE GENOMIC DNA]</scope>
    <source>
        <strain evidence="2 3">MCM B 1447</strain>
    </source>
</reference>
<protein>
    <submittedName>
        <fullName evidence="2">DUF2304 domain-containing protein</fullName>
    </submittedName>
</protein>
<feature type="transmembrane region" description="Helical" evidence="1">
    <location>
        <begin position="30"/>
        <end position="47"/>
    </location>
</feature>
<keyword evidence="1" id="KW-0812">Transmembrane</keyword>
<keyword evidence="1" id="KW-1133">Transmembrane helix</keyword>
<proteinExistence type="predicted"/>
<accession>A0A328PER7</accession>
<feature type="transmembrane region" description="Helical" evidence="1">
    <location>
        <begin position="67"/>
        <end position="87"/>
    </location>
</feature>
<dbReference type="EMBL" id="QLOE01000001">
    <property type="protein sequence ID" value="RAO79933.1"/>
    <property type="molecule type" value="Genomic_DNA"/>
</dbReference>
<dbReference type="Proteomes" id="UP000249782">
    <property type="component" value="Unassembled WGS sequence"/>
</dbReference>
<dbReference type="AlphaFoldDB" id="A0A328PER7"/>
<evidence type="ECO:0000256" key="1">
    <source>
        <dbReference type="SAM" id="Phobius"/>
    </source>
</evidence>
<dbReference type="Pfam" id="PF10066">
    <property type="entry name" value="DUF2304"/>
    <property type="match status" value="1"/>
</dbReference>
<evidence type="ECO:0000313" key="3">
    <source>
        <dbReference type="Proteomes" id="UP000249782"/>
    </source>
</evidence>
<gene>
    <name evidence="2" type="ORF">DPC56_01275</name>
</gene>
<sequence length="110" mass="12502">MLYQIIGTLTGLIGMILSIKRFKEGKTSPTAFIFWLLAWGFLIVISISPNVTSYIANIMGIGRGLDLILILAIIGAYYLLFRIYIMIENLEMEITKLVRELALRESEEDE</sequence>
<evidence type="ECO:0000313" key="2">
    <source>
        <dbReference type="EMBL" id="RAO79933.1"/>
    </source>
</evidence>
<name>A0A328PER7_9EURY</name>